<comment type="subcellular location">
    <subcellularLocation>
        <location evidence="2">Membrane</location>
        <topology evidence="2">Single-pass membrane protein</topology>
    </subcellularLocation>
</comment>
<dbReference type="InterPro" id="IPR017972">
    <property type="entry name" value="Cyt_P450_CS"/>
</dbReference>
<comment type="similarity">
    <text evidence="4 14">Belongs to the cytochrome P450 family.</text>
</comment>
<dbReference type="PANTHER" id="PTHR46300">
    <property type="entry name" value="P450, PUTATIVE (EUROFUNG)-RELATED-RELATED"/>
    <property type="match status" value="1"/>
</dbReference>
<dbReference type="GO" id="GO:0016705">
    <property type="term" value="F:oxidoreductase activity, acting on paired donors, with incorporation or reduction of molecular oxygen"/>
    <property type="evidence" value="ECO:0007669"/>
    <property type="project" value="InterPro"/>
</dbReference>
<dbReference type="AlphaFoldDB" id="A0AA86JH26"/>
<feature type="transmembrane region" description="Helical" evidence="15">
    <location>
        <begin position="12"/>
        <end position="32"/>
    </location>
</feature>
<reference evidence="16" key="1">
    <citation type="submission" date="2023-03" db="EMBL/GenBank/DDBJ databases">
        <title>cytochrome P450 monooxygenase from Trametes versicolor.</title>
        <authorList>
            <person name="Ichinose H."/>
        </authorList>
    </citation>
    <scope>NUCLEOTIDE SEQUENCE</scope>
    <source>
        <strain evidence="16">NBRC 30340</strain>
    </source>
</reference>
<keyword evidence="7 13" id="KW-0479">Metal-binding</keyword>
<dbReference type="CDD" id="cd11065">
    <property type="entry name" value="CYP64-like"/>
    <property type="match status" value="1"/>
</dbReference>
<dbReference type="InterPro" id="IPR036396">
    <property type="entry name" value="Cyt_P450_sf"/>
</dbReference>
<comment type="cofactor">
    <cofactor evidence="1 13">
        <name>heme</name>
        <dbReference type="ChEBI" id="CHEBI:30413"/>
    </cofactor>
</comment>
<evidence type="ECO:0000313" key="16">
    <source>
        <dbReference type="EMBL" id="BED43012.1"/>
    </source>
</evidence>
<dbReference type="PROSITE" id="PS00086">
    <property type="entry name" value="CYTOCHROME_P450"/>
    <property type="match status" value="1"/>
</dbReference>
<evidence type="ECO:0000256" key="10">
    <source>
        <dbReference type="ARBA" id="ARBA00023004"/>
    </source>
</evidence>
<evidence type="ECO:0000256" key="4">
    <source>
        <dbReference type="ARBA" id="ARBA00010617"/>
    </source>
</evidence>
<organism evidence="16">
    <name type="scientific">Trametes versicolor</name>
    <name type="common">White-rot fungus</name>
    <name type="synonym">Coriolus versicolor</name>
    <dbReference type="NCBI Taxonomy" id="5325"/>
    <lineage>
        <taxon>Eukaryota</taxon>
        <taxon>Fungi</taxon>
        <taxon>Dikarya</taxon>
        <taxon>Basidiomycota</taxon>
        <taxon>Agaricomycotina</taxon>
        <taxon>Agaricomycetes</taxon>
        <taxon>Polyporales</taxon>
        <taxon>Polyporaceae</taxon>
        <taxon>Trametes</taxon>
    </lineage>
</organism>
<evidence type="ECO:0000256" key="5">
    <source>
        <dbReference type="ARBA" id="ARBA00022617"/>
    </source>
</evidence>
<evidence type="ECO:0000256" key="6">
    <source>
        <dbReference type="ARBA" id="ARBA00022692"/>
    </source>
</evidence>
<evidence type="ECO:0000256" key="12">
    <source>
        <dbReference type="ARBA" id="ARBA00023136"/>
    </source>
</evidence>
<evidence type="ECO:0000256" key="11">
    <source>
        <dbReference type="ARBA" id="ARBA00023033"/>
    </source>
</evidence>
<keyword evidence="11 14" id="KW-0503">Monooxygenase</keyword>
<dbReference type="SUPFAM" id="SSF48264">
    <property type="entry name" value="Cytochrome P450"/>
    <property type="match status" value="1"/>
</dbReference>
<evidence type="ECO:0000256" key="8">
    <source>
        <dbReference type="ARBA" id="ARBA00022989"/>
    </source>
</evidence>
<evidence type="ECO:0000256" key="2">
    <source>
        <dbReference type="ARBA" id="ARBA00004167"/>
    </source>
</evidence>
<gene>
    <name evidence="16" type="primary">CYP5359AM5</name>
</gene>
<evidence type="ECO:0000256" key="13">
    <source>
        <dbReference type="PIRSR" id="PIRSR602401-1"/>
    </source>
</evidence>
<dbReference type="GO" id="GO:0016020">
    <property type="term" value="C:membrane"/>
    <property type="evidence" value="ECO:0007669"/>
    <property type="project" value="UniProtKB-SubCell"/>
</dbReference>
<dbReference type="Gene3D" id="1.10.630.10">
    <property type="entry name" value="Cytochrome P450"/>
    <property type="match status" value="1"/>
</dbReference>
<feature type="binding site" description="axial binding residue" evidence="13">
    <location>
        <position position="454"/>
    </location>
    <ligand>
        <name>heme</name>
        <dbReference type="ChEBI" id="CHEBI:30413"/>
    </ligand>
    <ligandPart>
        <name>Fe</name>
        <dbReference type="ChEBI" id="CHEBI:18248"/>
    </ligandPart>
</feature>
<keyword evidence="5 13" id="KW-0349">Heme</keyword>
<evidence type="ECO:0000256" key="15">
    <source>
        <dbReference type="SAM" id="Phobius"/>
    </source>
</evidence>
<evidence type="ECO:0000256" key="14">
    <source>
        <dbReference type="RuleBase" id="RU000461"/>
    </source>
</evidence>
<dbReference type="GO" id="GO:0004497">
    <property type="term" value="F:monooxygenase activity"/>
    <property type="evidence" value="ECO:0007669"/>
    <property type="project" value="UniProtKB-KW"/>
</dbReference>
<sequence length="523" mass="58241">MYASTALDSISSLVSVLAVTSFFLLSYVRSVISWRNRRRGRPLPPGPAPLPVIGNLLDMPETRKWLGFQDLCTKYGGIVYLNVLGNHILAINDTSMAQELLEKRSANTCSRPSSVVIPLVGNDVSFSIMPYGQWWRDHRRAFWQVFHPGAMRGYRDTVRAFLHEFMRNTVSSPEGVEQYLYGMFAAIILKVLYGLDADEEGGELIDKIHESISCTTSVMISKHAVDIFPALRHVPAWVPGAGFQRAFAECKAAVEYARDMPFAKMQTFLSEGKLGGTSSALAALLARIDDTVDSAERAYAEDTVKNVGLTTFEAGPDTSFSILQAVFLAMSLYPEVLKKAQAELDAVVGPHRLPDFEDREALVYVNAIIKEALRWHVVTPLSVPHCTLEDDVFNGYFIPAGTTILPNVWAMLHDPAVYEDPEEFRPERFLRDGVPDPTVRDPYLFVFGYGRRICPGRHFADDLLYITIATVLHVFDIGPPLDEGGQPIKVKYEQTDALVTSVKDCRCVVQPRSEQARALIFGA</sequence>
<evidence type="ECO:0000256" key="3">
    <source>
        <dbReference type="ARBA" id="ARBA00005179"/>
    </source>
</evidence>
<comment type="pathway">
    <text evidence="3">Secondary metabolite biosynthesis.</text>
</comment>
<dbReference type="InterPro" id="IPR002401">
    <property type="entry name" value="Cyt_P450_E_grp-I"/>
</dbReference>
<keyword evidence="6 15" id="KW-0812">Transmembrane</keyword>
<dbReference type="Pfam" id="PF00067">
    <property type="entry name" value="p450"/>
    <property type="match status" value="1"/>
</dbReference>
<keyword evidence="12 15" id="KW-0472">Membrane</keyword>
<evidence type="ECO:0000256" key="9">
    <source>
        <dbReference type="ARBA" id="ARBA00023002"/>
    </source>
</evidence>
<keyword evidence="8 15" id="KW-1133">Transmembrane helix</keyword>
<dbReference type="GO" id="GO:0005506">
    <property type="term" value="F:iron ion binding"/>
    <property type="evidence" value="ECO:0007669"/>
    <property type="project" value="InterPro"/>
</dbReference>
<evidence type="ECO:0000256" key="7">
    <source>
        <dbReference type="ARBA" id="ARBA00022723"/>
    </source>
</evidence>
<keyword evidence="9 14" id="KW-0560">Oxidoreductase</keyword>
<proteinExistence type="evidence at transcript level"/>
<keyword evidence="10 13" id="KW-0408">Iron</keyword>
<protein>
    <submittedName>
        <fullName evidence="16">Cytochrome P450 monooxygenase</fullName>
    </submittedName>
</protein>
<dbReference type="PANTHER" id="PTHR46300:SF7">
    <property type="entry name" value="P450, PUTATIVE (EUROFUNG)-RELATED"/>
    <property type="match status" value="1"/>
</dbReference>
<name>A0AA86JH26_TRAVE</name>
<dbReference type="EMBL" id="LC761767">
    <property type="protein sequence ID" value="BED43012.1"/>
    <property type="molecule type" value="mRNA"/>
</dbReference>
<dbReference type="PRINTS" id="PR00463">
    <property type="entry name" value="EP450I"/>
</dbReference>
<dbReference type="InterPro" id="IPR001128">
    <property type="entry name" value="Cyt_P450"/>
</dbReference>
<accession>A0AA86JH26</accession>
<evidence type="ECO:0000256" key="1">
    <source>
        <dbReference type="ARBA" id="ARBA00001971"/>
    </source>
</evidence>
<dbReference type="GO" id="GO:0020037">
    <property type="term" value="F:heme binding"/>
    <property type="evidence" value="ECO:0007669"/>
    <property type="project" value="InterPro"/>
</dbReference>
<dbReference type="InterPro" id="IPR050364">
    <property type="entry name" value="Cytochrome_P450_fung"/>
</dbReference>